<proteinExistence type="predicted"/>
<reference evidence="2" key="1">
    <citation type="journal article" date="2023" name="Front. Plant Sci.">
        <title>Chromosomal-level genome assembly of Melastoma candidum provides insights into trichome evolution.</title>
        <authorList>
            <person name="Zhong Y."/>
            <person name="Wu W."/>
            <person name="Sun C."/>
            <person name="Zou P."/>
            <person name="Liu Y."/>
            <person name="Dai S."/>
            <person name="Zhou R."/>
        </authorList>
    </citation>
    <scope>NUCLEOTIDE SEQUENCE [LARGE SCALE GENOMIC DNA]</scope>
</reference>
<name>A0ACB9NVI6_9MYRT</name>
<accession>A0ACB9NVI6</accession>
<protein>
    <submittedName>
        <fullName evidence="1">Uncharacterized protein</fullName>
    </submittedName>
</protein>
<sequence length="445" mass="48570">MESDDSCNDIRTASFAVYLKPTDDSFVKRLGDSSRHAVVPREDVHQTFGSMKIANREGEIGVFGAEKYFNGNMEDGPSPRLIDEYTRRNGYKKESRLDTCTSVSKSRSVTASVSSESSWNGHAALLRGFQKNPAPNRQSSFSFNGRGLFRRLGCNKSCSGEKSIHTRKEDDPKCHQQNLALPSSIVQANDGLQSSNFDGASSTGSRREELFAFPVLGSFCHKESEGKRLREGVGEKEGIEAPRDSIEVFGSGHKDKKKVDAVALNLERKLSVLTWDAIPKPHSPKVSPKSSVLNDDLESEASSDLFEIENISGATNIDPLFVPHPPDGFSFYEPSEASIEWSVVTVSAADFSAISEYDEKEVREINSGFTFVPNPRLMMEREGGRNRPASGGGGGGGGLLGCKSHKSVRVAEAIKTIEKPRISPHQRLDSNVVRGGKPPLDAEAK</sequence>
<keyword evidence="2" id="KW-1185">Reference proteome</keyword>
<gene>
    <name evidence="1" type="ORF">MLD38_024970</name>
</gene>
<dbReference type="Proteomes" id="UP001057402">
    <property type="component" value="Chromosome 7"/>
</dbReference>
<organism evidence="1 2">
    <name type="scientific">Melastoma candidum</name>
    <dbReference type="NCBI Taxonomy" id="119954"/>
    <lineage>
        <taxon>Eukaryota</taxon>
        <taxon>Viridiplantae</taxon>
        <taxon>Streptophyta</taxon>
        <taxon>Embryophyta</taxon>
        <taxon>Tracheophyta</taxon>
        <taxon>Spermatophyta</taxon>
        <taxon>Magnoliopsida</taxon>
        <taxon>eudicotyledons</taxon>
        <taxon>Gunneridae</taxon>
        <taxon>Pentapetalae</taxon>
        <taxon>rosids</taxon>
        <taxon>malvids</taxon>
        <taxon>Myrtales</taxon>
        <taxon>Melastomataceae</taxon>
        <taxon>Melastomatoideae</taxon>
        <taxon>Melastomateae</taxon>
        <taxon>Melastoma</taxon>
    </lineage>
</organism>
<evidence type="ECO:0000313" key="2">
    <source>
        <dbReference type="Proteomes" id="UP001057402"/>
    </source>
</evidence>
<evidence type="ECO:0000313" key="1">
    <source>
        <dbReference type="EMBL" id="KAI4340101.1"/>
    </source>
</evidence>
<dbReference type="EMBL" id="CM042886">
    <property type="protein sequence ID" value="KAI4340101.1"/>
    <property type="molecule type" value="Genomic_DNA"/>
</dbReference>
<comment type="caution">
    <text evidence="1">The sequence shown here is derived from an EMBL/GenBank/DDBJ whole genome shotgun (WGS) entry which is preliminary data.</text>
</comment>